<organism evidence="14 15">
    <name type="scientific">Candida tropicalis (strain ATCC MYA-3404 / T1)</name>
    <name type="common">Yeast</name>
    <dbReference type="NCBI Taxonomy" id="294747"/>
    <lineage>
        <taxon>Eukaryota</taxon>
        <taxon>Fungi</taxon>
        <taxon>Dikarya</taxon>
        <taxon>Ascomycota</taxon>
        <taxon>Saccharomycotina</taxon>
        <taxon>Pichiomycetes</taxon>
        <taxon>Debaryomycetaceae</taxon>
        <taxon>Candida/Lodderomyces clade</taxon>
        <taxon>Candida</taxon>
    </lineage>
</organism>
<comment type="similarity">
    <text evidence="2 11">Belongs to the SPC25 family.</text>
</comment>
<evidence type="ECO:0000259" key="13">
    <source>
        <dbReference type="Pfam" id="PF08234"/>
    </source>
</evidence>
<dbReference type="PANTHER" id="PTHR14281">
    <property type="entry name" value="KINETOCHORE PROTEIN SPC25-RELATED"/>
    <property type="match status" value="1"/>
</dbReference>
<dbReference type="GO" id="GO:0005634">
    <property type="term" value="C:nucleus"/>
    <property type="evidence" value="ECO:0007669"/>
    <property type="project" value="UniProtKB-SubCell"/>
</dbReference>
<evidence type="ECO:0000256" key="11">
    <source>
        <dbReference type="RuleBase" id="RU367150"/>
    </source>
</evidence>
<keyword evidence="11" id="KW-0539">Nucleus</keyword>
<dbReference type="GO" id="GO:0031262">
    <property type="term" value="C:Ndc80 complex"/>
    <property type="evidence" value="ECO:0007669"/>
    <property type="project" value="InterPro"/>
</dbReference>
<name>C5M3K0_CANTT</name>
<dbReference type="CDD" id="cd23784">
    <property type="entry name" value="RWD_Spc25"/>
    <property type="match status" value="1"/>
</dbReference>
<protein>
    <recommendedName>
        <fullName evidence="11">Kinetochore protein SPC25</fullName>
    </recommendedName>
</protein>
<evidence type="ECO:0000256" key="1">
    <source>
        <dbReference type="ARBA" id="ARBA00002772"/>
    </source>
</evidence>
<dbReference type="Gene3D" id="3.30.457.50">
    <property type="entry name" value="Chromosome segregation protein Spc25"/>
    <property type="match status" value="1"/>
</dbReference>
<accession>C5M3K0</accession>
<keyword evidence="15" id="KW-1185">Reference proteome</keyword>
<dbReference type="HOGENOM" id="CLU_085127_0_0_1"/>
<evidence type="ECO:0000256" key="3">
    <source>
        <dbReference type="ARBA" id="ARBA00011562"/>
    </source>
</evidence>
<dbReference type="AlphaFoldDB" id="C5M3K0"/>
<evidence type="ECO:0000256" key="7">
    <source>
        <dbReference type="ARBA" id="ARBA00022838"/>
    </source>
</evidence>
<evidence type="ECO:0000313" key="14">
    <source>
        <dbReference type="EMBL" id="EER35900.1"/>
    </source>
</evidence>
<keyword evidence="5 11" id="KW-0132">Cell division</keyword>
<gene>
    <name evidence="14" type="ORF">CTRG_00639</name>
</gene>
<keyword evidence="10 11" id="KW-0137">Centromere</keyword>
<evidence type="ECO:0000256" key="8">
    <source>
        <dbReference type="ARBA" id="ARBA00023054"/>
    </source>
</evidence>
<dbReference type="PANTHER" id="PTHR14281:SF0">
    <property type="entry name" value="KINETOCHORE PROTEIN SPC25"/>
    <property type="match status" value="1"/>
</dbReference>
<proteinExistence type="inferred from homology"/>
<evidence type="ECO:0000256" key="2">
    <source>
        <dbReference type="ARBA" id="ARBA00006379"/>
    </source>
</evidence>
<comment type="subunit">
    <text evidence="3">Component of the NDC80 complex, which consists of NDC80, NUF2, SPC24 and SPC25.</text>
</comment>
<dbReference type="GO" id="GO:0007059">
    <property type="term" value="P:chromosome segregation"/>
    <property type="evidence" value="ECO:0007669"/>
    <property type="project" value="InterPro"/>
</dbReference>
<dbReference type="InterPro" id="IPR045143">
    <property type="entry name" value="Spc25"/>
</dbReference>
<evidence type="ECO:0000256" key="10">
    <source>
        <dbReference type="ARBA" id="ARBA00023328"/>
    </source>
</evidence>
<dbReference type="InterPro" id="IPR013255">
    <property type="entry name" value="Spc25_C"/>
</dbReference>
<keyword evidence="9 11" id="KW-0131">Cell cycle</keyword>
<evidence type="ECO:0000256" key="4">
    <source>
        <dbReference type="ARBA" id="ARBA00022454"/>
    </source>
</evidence>
<feature type="domain" description="Chromosome segregation protein Spc25 C-terminal" evidence="13">
    <location>
        <begin position="166"/>
        <end position="236"/>
    </location>
</feature>
<dbReference type="GO" id="GO:0051301">
    <property type="term" value="P:cell division"/>
    <property type="evidence" value="ECO:0007669"/>
    <property type="project" value="UniProtKB-UniRule"/>
</dbReference>
<dbReference type="Pfam" id="PF08234">
    <property type="entry name" value="Spindle_Spc25"/>
    <property type="match status" value="1"/>
</dbReference>
<dbReference type="VEuPathDB" id="FungiDB:CTRG_00639"/>
<dbReference type="eggNOG" id="KOG4657">
    <property type="taxonomic scope" value="Eukaryota"/>
</dbReference>
<evidence type="ECO:0000313" key="15">
    <source>
        <dbReference type="Proteomes" id="UP000002037"/>
    </source>
</evidence>
<sequence length="241" mass="28370">MSMSTAERAFERFNNEITAYESLIPQMNEMALDVVQEFSHKQSLIHQHAEENKLKLNELINQEIKLKEELNLLKEKEKDTRTRLEERMQSLEQQKQVFEDLAKKKQELIHDKEELVSRIEQLNSSIHERKSELDQSNDNILLQLSKNSTELAKYEAYTGLRINAKSPENMSFKFFNLDPNDYDREFVVDLDISGNNYEITSTEPRLNDDKVSELQSTLNESKQLGKFLKDIRNEFKGFIAY</sequence>
<comment type="function">
    <text evidence="1 11">Acts as a component of the essential kinetochore-associated NDC80 complex, which is required for chromosome segregation and spindle checkpoint activity.</text>
</comment>
<keyword evidence="4 11" id="KW-0158">Chromosome</keyword>
<evidence type="ECO:0000256" key="5">
    <source>
        <dbReference type="ARBA" id="ARBA00022618"/>
    </source>
</evidence>
<reference evidence="14 15" key="1">
    <citation type="journal article" date="2009" name="Nature">
        <title>Evolution of pathogenicity and sexual reproduction in eight Candida genomes.</title>
        <authorList>
            <person name="Butler G."/>
            <person name="Rasmussen M.D."/>
            <person name="Lin M.F."/>
            <person name="Santos M.A."/>
            <person name="Sakthikumar S."/>
            <person name="Munro C.A."/>
            <person name="Rheinbay E."/>
            <person name="Grabherr M."/>
            <person name="Forche A."/>
            <person name="Reedy J.L."/>
            <person name="Agrafioti I."/>
            <person name="Arnaud M.B."/>
            <person name="Bates S."/>
            <person name="Brown A.J."/>
            <person name="Brunke S."/>
            <person name="Costanzo M.C."/>
            <person name="Fitzpatrick D.A."/>
            <person name="de Groot P.W."/>
            <person name="Harris D."/>
            <person name="Hoyer L.L."/>
            <person name="Hube B."/>
            <person name="Klis F.M."/>
            <person name="Kodira C."/>
            <person name="Lennard N."/>
            <person name="Logue M.E."/>
            <person name="Martin R."/>
            <person name="Neiman A.M."/>
            <person name="Nikolaou E."/>
            <person name="Quail M.A."/>
            <person name="Quinn J."/>
            <person name="Santos M.C."/>
            <person name="Schmitzberger F.F."/>
            <person name="Sherlock G."/>
            <person name="Shah P."/>
            <person name="Silverstein K.A."/>
            <person name="Skrzypek M.S."/>
            <person name="Soll D."/>
            <person name="Staggs R."/>
            <person name="Stansfield I."/>
            <person name="Stumpf M.P."/>
            <person name="Sudbery P.E."/>
            <person name="Srikantha T."/>
            <person name="Zeng Q."/>
            <person name="Berman J."/>
            <person name="Berriman M."/>
            <person name="Heitman J."/>
            <person name="Gow N.A."/>
            <person name="Lorenz M.C."/>
            <person name="Birren B.W."/>
            <person name="Kellis M."/>
            <person name="Cuomo C.A."/>
        </authorList>
    </citation>
    <scope>NUCLEOTIDE SEQUENCE [LARGE SCALE GENOMIC DNA]</scope>
    <source>
        <strain evidence="15">ATCC MYA-3404 / T1</strain>
    </source>
</reference>
<dbReference type="OrthoDB" id="4056921at2759"/>
<dbReference type="Proteomes" id="UP000002037">
    <property type="component" value="Unassembled WGS sequence"/>
</dbReference>
<keyword evidence="7 11" id="KW-0995">Kinetochore</keyword>
<feature type="coiled-coil region" evidence="12">
    <location>
        <begin position="49"/>
        <end position="139"/>
    </location>
</feature>
<comment type="subcellular location">
    <subcellularLocation>
        <location evidence="11">Nucleus</location>
    </subcellularLocation>
    <subcellularLocation>
        <location evidence="11">Chromosome</location>
        <location evidence="11">Centromere</location>
        <location evidence="11">Kinetochore</location>
    </subcellularLocation>
</comment>
<keyword evidence="8 12" id="KW-0175">Coiled coil</keyword>
<evidence type="ECO:0000256" key="12">
    <source>
        <dbReference type="SAM" id="Coils"/>
    </source>
</evidence>
<dbReference type="EMBL" id="GG692395">
    <property type="protein sequence ID" value="EER35900.1"/>
    <property type="molecule type" value="Genomic_DNA"/>
</dbReference>
<dbReference type="GeneID" id="8298432"/>
<dbReference type="STRING" id="294747.C5M3K0"/>
<keyword evidence="6 11" id="KW-0498">Mitosis</keyword>
<dbReference type="RefSeq" id="XP_002545858.1">
    <property type="nucleotide sequence ID" value="XM_002545812.1"/>
</dbReference>
<dbReference type="KEGG" id="ctp:CTRG_00639"/>
<evidence type="ECO:0000256" key="6">
    <source>
        <dbReference type="ARBA" id="ARBA00022776"/>
    </source>
</evidence>
<evidence type="ECO:0000256" key="9">
    <source>
        <dbReference type="ARBA" id="ARBA00023306"/>
    </source>
</evidence>